<evidence type="ECO:0000256" key="1">
    <source>
        <dbReference type="ARBA" id="ARBA00023125"/>
    </source>
</evidence>
<dbReference type="PANTHER" id="PTHR43479:SF11">
    <property type="entry name" value="ACREF_ENVCD OPERON REPRESSOR-RELATED"/>
    <property type="match status" value="1"/>
</dbReference>
<reference evidence="4 5" key="1">
    <citation type="submission" date="2023-06" db="EMBL/GenBank/DDBJ databases">
        <title>Paenibacillus polygonum sp. nov., an endophytic bacterium, isolated from Polygonum lapathifolium L. in Nanji Wetland National Nature Reserve, South of Poyang Lake, Jiangxi Province, China.</title>
        <authorList>
            <person name="Yu Z."/>
        </authorList>
    </citation>
    <scope>NUCLEOTIDE SEQUENCE [LARGE SCALE GENOMIC DNA]</scope>
    <source>
        <strain evidence="4 5">C31</strain>
    </source>
</reference>
<evidence type="ECO:0000313" key="4">
    <source>
        <dbReference type="EMBL" id="WIV17522.1"/>
    </source>
</evidence>
<dbReference type="PROSITE" id="PS50977">
    <property type="entry name" value="HTH_TETR_2"/>
    <property type="match status" value="1"/>
</dbReference>
<accession>A0ABY8WWY7</accession>
<dbReference type="PANTHER" id="PTHR43479">
    <property type="entry name" value="ACREF/ENVCD OPERON REPRESSOR-RELATED"/>
    <property type="match status" value="1"/>
</dbReference>
<dbReference type="InterPro" id="IPR001647">
    <property type="entry name" value="HTH_TetR"/>
</dbReference>
<gene>
    <name evidence="4" type="ORF">QPK24_13915</name>
</gene>
<evidence type="ECO:0000256" key="2">
    <source>
        <dbReference type="PROSITE-ProRule" id="PRU00335"/>
    </source>
</evidence>
<feature type="DNA-binding region" description="H-T-H motif" evidence="2">
    <location>
        <begin position="31"/>
        <end position="50"/>
    </location>
</feature>
<dbReference type="InterPro" id="IPR023772">
    <property type="entry name" value="DNA-bd_HTH_TetR-type_CS"/>
</dbReference>
<protein>
    <submittedName>
        <fullName evidence="4">TetR/AcrR family transcriptional regulator</fullName>
    </submittedName>
</protein>
<dbReference type="PROSITE" id="PS01081">
    <property type="entry name" value="HTH_TETR_1"/>
    <property type="match status" value="1"/>
</dbReference>
<evidence type="ECO:0000259" key="3">
    <source>
        <dbReference type="PROSITE" id="PS50977"/>
    </source>
</evidence>
<keyword evidence="5" id="KW-1185">Reference proteome</keyword>
<dbReference type="Pfam" id="PF00440">
    <property type="entry name" value="TetR_N"/>
    <property type="match status" value="1"/>
</dbReference>
<dbReference type="Pfam" id="PF21303">
    <property type="entry name" value="TetR_C_39"/>
    <property type="match status" value="1"/>
</dbReference>
<keyword evidence="1 2" id="KW-0238">DNA-binding</keyword>
<dbReference type="SUPFAM" id="SSF46689">
    <property type="entry name" value="Homeodomain-like"/>
    <property type="match status" value="1"/>
</dbReference>
<dbReference type="InterPro" id="IPR049149">
    <property type="entry name" value="TetR/AcrR_C"/>
</dbReference>
<dbReference type="Gene3D" id="1.10.357.10">
    <property type="entry name" value="Tetracycline Repressor, domain 2"/>
    <property type="match status" value="1"/>
</dbReference>
<proteinExistence type="predicted"/>
<dbReference type="Proteomes" id="UP001236415">
    <property type="component" value="Chromosome"/>
</dbReference>
<sequence length="207" mass="23961">MRVTKDPEDRRNEILDTAEQLFFTKGYSKTTVNDMLQAIGIAKGTFYYYFTSKEEVMDAVVMRFIETGVIAAKKIATNEELTVHEKLLQIIMAQKPNTPSKRQMIEEFHEPDNAQIHQKSLTETILQLTPILTEVIEQGIEQKLFSTPYPRESIEFLLSSSQFLFDEGIFKWTPEEMVQKIQAFIYIMESTLGAERGSFSYVSQMFE</sequence>
<dbReference type="RefSeq" id="WP_285742027.1">
    <property type="nucleotide sequence ID" value="NZ_CP127162.1"/>
</dbReference>
<organism evidence="4 5">
    <name type="scientific">Paenibacillus polygoni</name>
    <dbReference type="NCBI Taxonomy" id="3050112"/>
    <lineage>
        <taxon>Bacteria</taxon>
        <taxon>Bacillati</taxon>
        <taxon>Bacillota</taxon>
        <taxon>Bacilli</taxon>
        <taxon>Bacillales</taxon>
        <taxon>Paenibacillaceae</taxon>
        <taxon>Paenibacillus</taxon>
    </lineage>
</organism>
<dbReference type="InterPro" id="IPR050624">
    <property type="entry name" value="HTH-type_Tx_Regulator"/>
</dbReference>
<feature type="domain" description="HTH tetR-type" evidence="3">
    <location>
        <begin position="8"/>
        <end position="68"/>
    </location>
</feature>
<dbReference type="PRINTS" id="PR00455">
    <property type="entry name" value="HTHTETR"/>
</dbReference>
<evidence type="ECO:0000313" key="5">
    <source>
        <dbReference type="Proteomes" id="UP001236415"/>
    </source>
</evidence>
<dbReference type="EMBL" id="CP127162">
    <property type="protein sequence ID" value="WIV17522.1"/>
    <property type="molecule type" value="Genomic_DNA"/>
</dbReference>
<name>A0ABY8WWY7_9BACL</name>
<dbReference type="InterPro" id="IPR009057">
    <property type="entry name" value="Homeodomain-like_sf"/>
</dbReference>